<dbReference type="GO" id="GO:0019957">
    <property type="term" value="F:C-C chemokine binding"/>
    <property type="evidence" value="ECO:0007669"/>
    <property type="project" value="TreeGrafter"/>
</dbReference>
<dbReference type="PRINTS" id="PR00657">
    <property type="entry name" value="CCCHEMOKINER"/>
</dbReference>
<dbReference type="InterPro" id="IPR000355">
    <property type="entry name" value="Chemokine_rcpt"/>
</dbReference>
<organism evidence="12 13">
    <name type="scientific">Pygocentrus nattereri</name>
    <name type="common">Red-bellied piranha</name>
    <dbReference type="NCBI Taxonomy" id="42514"/>
    <lineage>
        <taxon>Eukaryota</taxon>
        <taxon>Metazoa</taxon>
        <taxon>Chordata</taxon>
        <taxon>Craniata</taxon>
        <taxon>Vertebrata</taxon>
        <taxon>Euteleostomi</taxon>
        <taxon>Actinopterygii</taxon>
        <taxon>Neopterygii</taxon>
        <taxon>Teleostei</taxon>
        <taxon>Ostariophysi</taxon>
        <taxon>Characiformes</taxon>
        <taxon>Characoidei</taxon>
        <taxon>Pygocentrus</taxon>
    </lineage>
</organism>
<evidence type="ECO:0000313" key="12">
    <source>
        <dbReference type="Ensembl" id="ENSPNAP00000004182.1"/>
    </source>
</evidence>
<feature type="transmembrane region" description="Helical" evidence="10">
    <location>
        <begin position="249"/>
        <end position="268"/>
    </location>
</feature>
<reference evidence="12" key="2">
    <citation type="submission" date="2025-08" db="UniProtKB">
        <authorList>
            <consortium name="Ensembl"/>
        </authorList>
    </citation>
    <scope>IDENTIFICATION</scope>
</reference>
<keyword evidence="4 10" id="KW-1133">Transmembrane helix</keyword>
<dbReference type="Ensembl" id="ENSPNAT00000007431.2">
    <property type="protein sequence ID" value="ENSPNAP00000004182.1"/>
    <property type="gene ID" value="ENSPNAG00000010624.2"/>
</dbReference>
<evidence type="ECO:0000256" key="2">
    <source>
        <dbReference type="ARBA" id="ARBA00022475"/>
    </source>
</evidence>
<dbReference type="GeneID" id="108423425"/>
<dbReference type="PROSITE" id="PS50262">
    <property type="entry name" value="G_PROTEIN_RECEP_F1_2"/>
    <property type="match status" value="1"/>
</dbReference>
<feature type="transmembrane region" description="Helical" evidence="10">
    <location>
        <begin position="214"/>
        <end position="237"/>
    </location>
</feature>
<feature type="transmembrane region" description="Helical" evidence="10">
    <location>
        <begin position="38"/>
        <end position="62"/>
    </location>
</feature>
<dbReference type="GO" id="GO:0016493">
    <property type="term" value="F:C-C chemokine receptor activity"/>
    <property type="evidence" value="ECO:0007669"/>
    <property type="project" value="TreeGrafter"/>
</dbReference>
<dbReference type="OMA" id="WCFSKKY"/>
<evidence type="ECO:0000313" key="13">
    <source>
        <dbReference type="Proteomes" id="UP001501920"/>
    </source>
</evidence>
<dbReference type="Pfam" id="PF00001">
    <property type="entry name" value="7tm_1"/>
    <property type="match status" value="1"/>
</dbReference>
<keyword evidence="2" id="KW-1003">Cell membrane</keyword>
<feature type="domain" description="G-protein coupled receptors family 1 profile" evidence="11">
    <location>
        <begin position="54"/>
        <end position="310"/>
    </location>
</feature>
<evidence type="ECO:0000256" key="1">
    <source>
        <dbReference type="ARBA" id="ARBA00004651"/>
    </source>
</evidence>
<evidence type="ECO:0000256" key="7">
    <source>
        <dbReference type="ARBA" id="ARBA00023170"/>
    </source>
</evidence>
<keyword evidence="9" id="KW-0807">Transducer</keyword>
<reference evidence="12 13" key="1">
    <citation type="submission" date="2020-10" db="EMBL/GenBank/DDBJ databases">
        <title>Pygocentrus nattereri (red-bellied piranha) genome, fPygNat1, primary haplotype.</title>
        <authorList>
            <person name="Myers G."/>
            <person name="Meyer A."/>
            <person name="Karagic N."/>
            <person name="Pippel M."/>
            <person name="Winkler S."/>
            <person name="Tracey A."/>
            <person name="Wood J."/>
            <person name="Formenti G."/>
            <person name="Howe K."/>
            <person name="Fedrigo O."/>
            <person name="Jarvis E.D."/>
        </authorList>
    </citation>
    <scope>NUCLEOTIDE SEQUENCE [LARGE SCALE GENOMIC DNA]</scope>
</reference>
<name>A0A3B4BWW9_PYGNA</name>
<dbReference type="GO" id="GO:0060326">
    <property type="term" value="P:cell chemotaxis"/>
    <property type="evidence" value="ECO:0007669"/>
    <property type="project" value="TreeGrafter"/>
</dbReference>
<feature type="transmembrane region" description="Helical" evidence="10">
    <location>
        <begin position="288"/>
        <end position="313"/>
    </location>
</feature>
<dbReference type="PANTHER" id="PTHR10489">
    <property type="entry name" value="CELL ADHESION MOLECULE"/>
    <property type="match status" value="1"/>
</dbReference>
<reference evidence="12" key="3">
    <citation type="submission" date="2025-09" db="UniProtKB">
        <authorList>
            <consortium name="Ensembl"/>
        </authorList>
    </citation>
    <scope>IDENTIFICATION</scope>
</reference>
<dbReference type="InterPro" id="IPR050119">
    <property type="entry name" value="CCR1-9-like"/>
</dbReference>
<sequence>MLQDVDFSNETDDNPFYDLGVDETSPCDLKGNHGQQLTILTCVYSLICALGLVGNILVLVTYAFYRKAKTMTDIYLVNVALADLLFVISLPLIIYNEQYSWSMGSWACKLLTGTYSINLYCSMLLLACISGDRYVAIVKASRSIGIRTKAQIYSRLICSIIWLLAIALSLPTFIFYDRYEEKSFDGIVEVECVLSLETGTTANLMRVLVPSTQVTVGFFVPMFVMGFSYCSIVLTLLRVQNYQRHKAVRVVLAVVIVFILCHLPYNILILVHTGSLFGERSCEAEQNILLALSITRSVAYLHCCLNPILYAFIGVKFRNHFCQIMEDLWCLGKRYFSSARSSQQTSELYIAVHKSSEVNHENPSSFTM</sequence>
<evidence type="ECO:0000256" key="5">
    <source>
        <dbReference type="ARBA" id="ARBA00023040"/>
    </source>
</evidence>
<dbReference type="GO" id="GO:0006955">
    <property type="term" value="P:immune response"/>
    <property type="evidence" value="ECO:0007669"/>
    <property type="project" value="TreeGrafter"/>
</dbReference>
<evidence type="ECO:0000256" key="9">
    <source>
        <dbReference type="ARBA" id="ARBA00023224"/>
    </source>
</evidence>
<dbReference type="PANTHER" id="PTHR10489:SF943">
    <property type="entry name" value="C-C CHEMOKINE RECEPTOR TYPE 6"/>
    <property type="match status" value="1"/>
</dbReference>
<evidence type="ECO:0000256" key="8">
    <source>
        <dbReference type="ARBA" id="ARBA00023180"/>
    </source>
</evidence>
<dbReference type="CTD" id="336944"/>
<evidence type="ECO:0000256" key="4">
    <source>
        <dbReference type="ARBA" id="ARBA00022989"/>
    </source>
</evidence>
<dbReference type="AlphaFoldDB" id="A0A3B4BWW9"/>
<evidence type="ECO:0000259" key="11">
    <source>
        <dbReference type="PROSITE" id="PS50262"/>
    </source>
</evidence>
<keyword evidence="7" id="KW-0675">Receptor</keyword>
<evidence type="ECO:0000256" key="6">
    <source>
        <dbReference type="ARBA" id="ARBA00023136"/>
    </source>
</evidence>
<dbReference type="STRING" id="42514.ENSPNAP00000004182"/>
<accession>A0A3B4BWW9</accession>
<dbReference type="InterPro" id="IPR000276">
    <property type="entry name" value="GPCR_Rhodpsn"/>
</dbReference>
<keyword evidence="8" id="KW-0325">Glycoprotein</keyword>
<dbReference type="Gene3D" id="1.20.1070.10">
    <property type="entry name" value="Rhodopsin 7-helix transmembrane proteins"/>
    <property type="match status" value="1"/>
</dbReference>
<keyword evidence="13" id="KW-1185">Reference proteome</keyword>
<dbReference type="GO" id="GO:0019722">
    <property type="term" value="P:calcium-mediated signaling"/>
    <property type="evidence" value="ECO:0007669"/>
    <property type="project" value="TreeGrafter"/>
</dbReference>
<comment type="subcellular location">
    <subcellularLocation>
        <location evidence="1">Cell membrane</location>
        <topology evidence="1">Multi-pass membrane protein</topology>
    </subcellularLocation>
</comment>
<dbReference type="RefSeq" id="XP_017546206.1">
    <property type="nucleotide sequence ID" value="XM_017690717.1"/>
</dbReference>
<dbReference type="PRINTS" id="PR00237">
    <property type="entry name" value="GPCRRHODOPSN"/>
</dbReference>
<dbReference type="SUPFAM" id="SSF81321">
    <property type="entry name" value="Family A G protein-coupled receptor-like"/>
    <property type="match status" value="1"/>
</dbReference>
<evidence type="ECO:0000256" key="3">
    <source>
        <dbReference type="ARBA" id="ARBA00022692"/>
    </source>
</evidence>
<feature type="transmembrane region" description="Helical" evidence="10">
    <location>
        <begin position="115"/>
        <end position="135"/>
    </location>
</feature>
<keyword evidence="3 10" id="KW-0812">Transmembrane</keyword>
<evidence type="ECO:0000256" key="10">
    <source>
        <dbReference type="SAM" id="Phobius"/>
    </source>
</evidence>
<proteinExistence type="predicted"/>
<protein>
    <recommendedName>
        <fullName evidence="11">G-protein coupled receptors family 1 profile domain-containing protein</fullName>
    </recommendedName>
</protein>
<feature type="transmembrane region" description="Helical" evidence="10">
    <location>
        <begin position="74"/>
        <end position="95"/>
    </location>
</feature>
<dbReference type="OrthoDB" id="9828427at2759"/>
<dbReference type="GO" id="GO:0007204">
    <property type="term" value="P:positive regulation of cytosolic calcium ion concentration"/>
    <property type="evidence" value="ECO:0007669"/>
    <property type="project" value="TreeGrafter"/>
</dbReference>
<dbReference type="GO" id="GO:0009897">
    <property type="term" value="C:external side of plasma membrane"/>
    <property type="evidence" value="ECO:0007669"/>
    <property type="project" value="TreeGrafter"/>
</dbReference>
<dbReference type="InterPro" id="IPR017452">
    <property type="entry name" value="GPCR_Rhodpsn_7TM"/>
</dbReference>
<dbReference type="Proteomes" id="UP001501920">
    <property type="component" value="Chromosome 10"/>
</dbReference>
<feature type="transmembrane region" description="Helical" evidence="10">
    <location>
        <begin position="156"/>
        <end position="176"/>
    </location>
</feature>
<keyword evidence="5" id="KW-0297">G-protein coupled receptor</keyword>
<dbReference type="FunFam" id="1.20.1070.10:FF:000035">
    <property type="entry name" value="C-C chemokine receptor type 6"/>
    <property type="match status" value="1"/>
</dbReference>
<keyword evidence="6 10" id="KW-0472">Membrane</keyword>
<dbReference type="GeneTree" id="ENSGT01030000234667"/>